<gene>
    <name evidence="2" type="ORF">P775_11080</name>
</gene>
<dbReference type="RefSeq" id="WP_099910975.1">
    <property type="nucleotide sequence ID" value="NZ_AWWI01000066.1"/>
</dbReference>
<sequence>MDTPLKLAKFEVTLIAPAKIDRVWQPEGAIVWVTPKVASQLFEAGAISGTEGEVLIGDEVDVAFETLVDARAEKIANGIVAAAVDTAMSGLTAEKDKALAQAEAANARAEKAEARITELEGELADLRKPDAAPEPTPEQNTPPSEGAKTTRRGAAPTKKG</sequence>
<organism evidence="2 3">
    <name type="scientific">Puniceibacterium antarcticum</name>
    <dbReference type="NCBI Taxonomy" id="1206336"/>
    <lineage>
        <taxon>Bacteria</taxon>
        <taxon>Pseudomonadati</taxon>
        <taxon>Pseudomonadota</taxon>
        <taxon>Alphaproteobacteria</taxon>
        <taxon>Rhodobacterales</taxon>
        <taxon>Paracoccaceae</taxon>
        <taxon>Puniceibacterium</taxon>
    </lineage>
</organism>
<protein>
    <submittedName>
        <fullName evidence="2">Uncharacterized protein</fullName>
    </submittedName>
</protein>
<accession>A0A2G8RF35</accession>
<dbReference type="EMBL" id="AWWI01000066">
    <property type="protein sequence ID" value="PIL20204.1"/>
    <property type="molecule type" value="Genomic_DNA"/>
</dbReference>
<feature type="compositionally biased region" description="Basic and acidic residues" evidence="1">
    <location>
        <begin position="121"/>
        <end position="131"/>
    </location>
</feature>
<name>A0A2G8RF35_9RHOB</name>
<evidence type="ECO:0000313" key="3">
    <source>
        <dbReference type="Proteomes" id="UP000231259"/>
    </source>
</evidence>
<dbReference type="OrthoDB" id="8410674at2"/>
<evidence type="ECO:0000256" key="1">
    <source>
        <dbReference type="SAM" id="MobiDB-lite"/>
    </source>
</evidence>
<reference evidence="2 3" key="1">
    <citation type="submission" date="2013-09" db="EMBL/GenBank/DDBJ databases">
        <title>Genome sequencing of Phaeobacter antarcticus sp. nov. SM1211.</title>
        <authorList>
            <person name="Zhang X.-Y."/>
            <person name="Liu C."/>
            <person name="Chen X.-L."/>
            <person name="Xie B.-B."/>
            <person name="Qin Q.-L."/>
            <person name="Rong J.-C."/>
            <person name="Zhang Y.-Z."/>
        </authorList>
    </citation>
    <scope>NUCLEOTIDE SEQUENCE [LARGE SCALE GENOMIC DNA]</scope>
    <source>
        <strain evidence="2 3">SM1211</strain>
    </source>
</reference>
<proteinExistence type="predicted"/>
<dbReference type="AlphaFoldDB" id="A0A2G8RF35"/>
<keyword evidence="3" id="KW-1185">Reference proteome</keyword>
<comment type="caution">
    <text evidence="2">The sequence shown here is derived from an EMBL/GenBank/DDBJ whole genome shotgun (WGS) entry which is preliminary data.</text>
</comment>
<dbReference type="Proteomes" id="UP000231259">
    <property type="component" value="Unassembled WGS sequence"/>
</dbReference>
<feature type="region of interest" description="Disordered" evidence="1">
    <location>
        <begin position="121"/>
        <end position="160"/>
    </location>
</feature>
<evidence type="ECO:0000313" key="2">
    <source>
        <dbReference type="EMBL" id="PIL20204.1"/>
    </source>
</evidence>